<name>A0A0M3I2M5_ASCLU</name>
<sequence>MRHFCTSAHCDNRLAKRTSIKAPRCILFGKTDVLHEPKRLFSGHSQRIQTAEFNEFNPLGIHWNKVKVSAMTRKNAFASPESLSPTGRICIEERMRTARPPLDRRARSWCRRPLVAARGSFHSTPLHTYERVRATAGTVNTGPLGNAQLPFPKNRPLFQQRHMYLYTLSTFRKCEHGIAIHKAIGRNNERTFSRDSVTLMMEWDCADKRILRNQRKEGTCCLQGTCSMIHDSGVA</sequence>
<dbReference type="WBParaSite" id="ALUE_0001076901-mRNA-1">
    <property type="protein sequence ID" value="ALUE_0001076901-mRNA-1"/>
    <property type="gene ID" value="ALUE_0001076901"/>
</dbReference>
<organism evidence="1 2">
    <name type="scientific">Ascaris lumbricoides</name>
    <name type="common">Giant roundworm</name>
    <dbReference type="NCBI Taxonomy" id="6252"/>
    <lineage>
        <taxon>Eukaryota</taxon>
        <taxon>Metazoa</taxon>
        <taxon>Ecdysozoa</taxon>
        <taxon>Nematoda</taxon>
        <taxon>Chromadorea</taxon>
        <taxon>Rhabditida</taxon>
        <taxon>Spirurina</taxon>
        <taxon>Ascaridomorpha</taxon>
        <taxon>Ascaridoidea</taxon>
        <taxon>Ascarididae</taxon>
        <taxon>Ascaris</taxon>
    </lineage>
</organism>
<dbReference type="AlphaFoldDB" id="A0A0M3I2M5"/>
<evidence type="ECO:0000313" key="2">
    <source>
        <dbReference type="WBParaSite" id="ALUE_0001076901-mRNA-1"/>
    </source>
</evidence>
<protein>
    <submittedName>
        <fullName evidence="2">Uncharacterized protein</fullName>
    </submittedName>
</protein>
<keyword evidence="1" id="KW-1185">Reference proteome</keyword>
<evidence type="ECO:0000313" key="1">
    <source>
        <dbReference type="Proteomes" id="UP000036681"/>
    </source>
</evidence>
<dbReference type="Proteomes" id="UP000036681">
    <property type="component" value="Unplaced"/>
</dbReference>
<accession>A0A0M3I2M5</accession>
<reference evidence="2" key="1">
    <citation type="submission" date="2016-05" db="UniProtKB">
        <authorList>
            <consortium name="WormBaseParasite"/>
        </authorList>
    </citation>
    <scope>IDENTIFICATION</scope>
</reference>
<proteinExistence type="predicted"/>